<organism evidence="8 9">
    <name type="scientific">Aspergillus lucknowensis</name>
    <dbReference type="NCBI Taxonomy" id="176173"/>
    <lineage>
        <taxon>Eukaryota</taxon>
        <taxon>Fungi</taxon>
        <taxon>Dikarya</taxon>
        <taxon>Ascomycota</taxon>
        <taxon>Pezizomycotina</taxon>
        <taxon>Eurotiomycetes</taxon>
        <taxon>Eurotiomycetidae</taxon>
        <taxon>Eurotiales</taxon>
        <taxon>Aspergillaceae</taxon>
        <taxon>Aspergillus</taxon>
        <taxon>Aspergillus subgen. Nidulantes</taxon>
    </lineage>
</organism>
<keyword evidence="6" id="KW-0539">Nucleus</keyword>
<dbReference type="EMBL" id="JBFXLQ010000009">
    <property type="protein sequence ID" value="KAL2869453.1"/>
    <property type="molecule type" value="Genomic_DNA"/>
</dbReference>
<keyword evidence="9" id="KW-1185">Reference proteome</keyword>
<accession>A0ABR4LY34</accession>
<name>A0ABR4LY34_9EURO</name>
<reference evidence="8 9" key="1">
    <citation type="submission" date="2024-07" db="EMBL/GenBank/DDBJ databases">
        <title>Section-level genome sequencing and comparative genomics of Aspergillus sections Usti and Cavernicolus.</title>
        <authorList>
            <consortium name="Lawrence Berkeley National Laboratory"/>
            <person name="Nybo J.L."/>
            <person name="Vesth T.C."/>
            <person name="Theobald S."/>
            <person name="Frisvad J.C."/>
            <person name="Larsen T.O."/>
            <person name="Kjaerboelling I."/>
            <person name="Rothschild-Mancinelli K."/>
            <person name="Lyhne E.K."/>
            <person name="Kogle M.E."/>
            <person name="Barry K."/>
            <person name="Clum A."/>
            <person name="Na H."/>
            <person name="Ledsgaard L."/>
            <person name="Lin J."/>
            <person name="Lipzen A."/>
            <person name="Kuo A."/>
            <person name="Riley R."/>
            <person name="Mondo S."/>
            <person name="Labutti K."/>
            <person name="Haridas S."/>
            <person name="Pangalinan J."/>
            <person name="Salamov A.A."/>
            <person name="Simmons B.A."/>
            <person name="Magnuson J.K."/>
            <person name="Chen J."/>
            <person name="Drula E."/>
            <person name="Henrissat B."/>
            <person name="Wiebenga A."/>
            <person name="Lubbers R.J."/>
            <person name="Gomes A.C."/>
            <person name="Macurrencykelacurrency M.R."/>
            <person name="Stajich J."/>
            <person name="Grigoriev I.V."/>
            <person name="Mortensen U.H."/>
            <person name="De Vries R.P."/>
            <person name="Baker S.E."/>
            <person name="Andersen M.R."/>
        </authorList>
    </citation>
    <scope>NUCLEOTIDE SEQUENCE [LARGE SCALE GENOMIC DNA]</scope>
    <source>
        <strain evidence="8 9">CBS 449.75</strain>
    </source>
</reference>
<evidence type="ECO:0008006" key="10">
    <source>
        <dbReference type="Google" id="ProtNLM"/>
    </source>
</evidence>
<evidence type="ECO:0000313" key="8">
    <source>
        <dbReference type="EMBL" id="KAL2869453.1"/>
    </source>
</evidence>
<evidence type="ECO:0000256" key="7">
    <source>
        <dbReference type="SAM" id="MobiDB-lite"/>
    </source>
</evidence>
<dbReference type="PANTHER" id="PTHR31845">
    <property type="entry name" value="FINGER DOMAIN PROTEIN, PUTATIVE-RELATED"/>
    <property type="match status" value="1"/>
</dbReference>
<evidence type="ECO:0000256" key="6">
    <source>
        <dbReference type="ARBA" id="ARBA00023242"/>
    </source>
</evidence>
<evidence type="ECO:0000256" key="3">
    <source>
        <dbReference type="ARBA" id="ARBA00023015"/>
    </source>
</evidence>
<keyword evidence="3" id="KW-0805">Transcription regulation</keyword>
<evidence type="ECO:0000256" key="1">
    <source>
        <dbReference type="ARBA" id="ARBA00004123"/>
    </source>
</evidence>
<dbReference type="Proteomes" id="UP001610432">
    <property type="component" value="Unassembled WGS sequence"/>
</dbReference>
<dbReference type="PANTHER" id="PTHR31845:SF10">
    <property type="entry name" value="ZN(II)2CYS6 TRANSCRIPTION FACTOR (EUROFUNG)"/>
    <property type="match status" value="1"/>
</dbReference>
<proteinExistence type="predicted"/>
<feature type="region of interest" description="Disordered" evidence="7">
    <location>
        <begin position="358"/>
        <end position="414"/>
    </location>
</feature>
<sequence>MPQFPFMNVPPEVDAATLYQQSPFLLLCILTASLDHNPSLQDALEMKVRNEIASRLIVGVERSMDLLQGLLVHTAWHVYHWRTYHTHMYMLLQMAAMVVIDLGLDREESFGMQAIPADGRELDQMRELVAPHAAGQRALLGCYYLCSKSSIFRRQVQMRHTRWMDQCAEALANKPEYPTDSHLREMRRENLPIEALERVLEQMDKGQSEREGLLASLTTENDWPLRIELGAVPALVLGRILRYRSDVFQLRNLNLLESLTASSQKTIDTFVVVPSTTAIHLPVPTYGTIWYCLLMLAKLCLLFSSEEAQKFGVDKSTVQKNGVAIIAKFKELTIGDDVWANSIKVVERMLSWLEKASTEGQSPFTPPKKRLTQRRDGSCQTTVQASVPGDGHKSAREAAIAPHRAPEHASPTGLWDQTPDDPAFDLWQQMLDSFTWVGPGMENDFSSTDLGNLR</sequence>
<protein>
    <recommendedName>
        <fullName evidence="10">Transcription factor domain-containing protein</fullName>
    </recommendedName>
</protein>
<keyword evidence="5" id="KW-0804">Transcription</keyword>
<keyword evidence="2" id="KW-0862">Zinc</keyword>
<comment type="caution">
    <text evidence="8">The sequence shown here is derived from an EMBL/GenBank/DDBJ whole genome shotgun (WGS) entry which is preliminary data.</text>
</comment>
<dbReference type="RefSeq" id="XP_070888432.1">
    <property type="nucleotide sequence ID" value="XM_071032461.1"/>
</dbReference>
<dbReference type="GeneID" id="98147533"/>
<evidence type="ECO:0000313" key="9">
    <source>
        <dbReference type="Proteomes" id="UP001610432"/>
    </source>
</evidence>
<comment type="subcellular location">
    <subcellularLocation>
        <location evidence="1">Nucleus</location>
    </subcellularLocation>
</comment>
<gene>
    <name evidence="8" type="ORF">BJX67DRAFT_379007</name>
</gene>
<evidence type="ECO:0000256" key="5">
    <source>
        <dbReference type="ARBA" id="ARBA00023163"/>
    </source>
</evidence>
<dbReference type="InterPro" id="IPR051089">
    <property type="entry name" value="prtT"/>
</dbReference>
<keyword evidence="4" id="KW-0238">DNA-binding</keyword>
<evidence type="ECO:0000256" key="2">
    <source>
        <dbReference type="ARBA" id="ARBA00022833"/>
    </source>
</evidence>
<evidence type="ECO:0000256" key="4">
    <source>
        <dbReference type="ARBA" id="ARBA00023125"/>
    </source>
</evidence>